<dbReference type="InterPro" id="IPR009003">
    <property type="entry name" value="Peptidase_S1_PA"/>
</dbReference>
<keyword evidence="1" id="KW-0732">Signal</keyword>
<dbReference type="GO" id="GO:0006508">
    <property type="term" value="P:proteolysis"/>
    <property type="evidence" value="ECO:0007669"/>
    <property type="project" value="InterPro"/>
</dbReference>
<gene>
    <name evidence="3" type="ORF">BGL_2c06660</name>
</gene>
<organism evidence="3 4">
    <name type="scientific">Burkholderia plantarii</name>
    <dbReference type="NCBI Taxonomy" id="41899"/>
    <lineage>
        <taxon>Bacteria</taxon>
        <taxon>Pseudomonadati</taxon>
        <taxon>Pseudomonadota</taxon>
        <taxon>Betaproteobacteria</taxon>
        <taxon>Burkholderiales</taxon>
        <taxon>Burkholderiaceae</taxon>
        <taxon>Burkholderia</taxon>
    </lineage>
</organism>
<dbReference type="GO" id="GO:0004252">
    <property type="term" value="F:serine-type endopeptidase activity"/>
    <property type="evidence" value="ECO:0007669"/>
    <property type="project" value="InterPro"/>
</dbReference>
<dbReference type="PROSITE" id="PS00134">
    <property type="entry name" value="TRYPSIN_HIS"/>
    <property type="match status" value="1"/>
</dbReference>
<dbReference type="Gene3D" id="2.60.20.40">
    <property type="match status" value="2"/>
</dbReference>
<evidence type="ECO:0000313" key="3">
    <source>
        <dbReference type="EMBL" id="AJK48750.1"/>
    </source>
</evidence>
<dbReference type="HOGENOM" id="CLU_529632_0_0_4"/>
<feature type="domain" description="Metalloprotease StcE C-terminal" evidence="2">
    <location>
        <begin position="423"/>
        <end position="512"/>
    </location>
</feature>
<feature type="signal peptide" evidence="1">
    <location>
        <begin position="1"/>
        <end position="30"/>
    </location>
</feature>
<sequence>MNMEKKLRPVGSGLYLAAILSLTAASAAHAIVIDQATFRQNGGDPSNVAGTIQAANKKLSAISNDEAWLSVGRLELTPSRGYRPGTACTATWIGNQGPWSYFMTATHCLDLRGGSVEAPVSARFTDWRGQVVAGGNGTAYVPDAKLRVGIPVMPQALADTASSQMAIVKLPLYNYIMGSSRLAPLEPPILNDIGDEAGRDTMIIGYGTWGVGRNTTSFVNHPALGAGRLYGRTQVDKVSADGGGLSAIHQPVGPSSHWAQVAGDDGGAPWWQIHGTRPTLVAVTDAGQFEMSAAARVSKFAGWIKSVFPQARFLSQVKPRACLVNVQFGTQYCLPAGQESYNGDRKWPVLFSGWDVRVQADDGVAVRLSTNPRLDAAGIGKSAQFFGTTDTDRLRHVKANNGEYLNFSQPNAMRVTLDSKPLGCIVSLDSAQKYCLPAGQPAVGQLPAWIKGQAVFVQADPGVAVRLSDRADFAYNRVATFSGTVDHDKLLKVRADNGEDLDFSRPVSMEVIQH</sequence>
<dbReference type="Pfam" id="PF17945">
    <property type="entry name" value="Crystall_4"/>
    <property type="match status" value="2"/>
</dbReference>
<dbReference type="EMBL" id="CP002581">
    <property type="protein sequence ID" value="AJK48750.1"/>
    <property type="molecule type" value="Genomic_DNA"/>
</dbReference>
<feature type="chain" id="PRO_5002124779" evidence="1">
    <location>
        <begin position="31"/>
        <end position="514"/>
    </location>
</feature>
<dbReference type="InterPro" id="IPR018114">
    <property type="entry name" value="TRYPSIN_HIS"/>
</dbReference>
<dbReference type="KEGG" id="bgp:BGL_2c06660"/>
<keyword evidence="4" id="KW-1185">Reference proteome</keyword>
<dbReference type="InterPro" id="IPR040966">
    <property type="entry name" value="StcE_C"/>
</dbReference>
<feature type="domain" description="Metalloprotease StcE C-terminal" evidence="2">
    <location>
        <begin position="321"/>
        <end position="415"/>
    </location>
</feature>
<accession>A0A0B6S625</accession>
<dbReference type="SUPFAM" id="SSF50494">
    <property type="entry name" value="Trypsin-like serine proteases"/>
    <property type="match status" value="1"/>
</dbReference>
<evidence type="ECO:0000256" key="1">
    <source>
        <dbReference type="SAM" id="SignalP"/>
    </source>
</evidence>
<evidence type="ECO:0000313" key="4">
    <source>
        <dbReference type="Proteomes" id="UP000031838"/>
    </source>
</evidence>
<name>A0A0B6S625_BURPL</name>
<dbReference type="AlphaFoldDB" id="A0A0B6S625"/>
<reference evidence="3 4" key="2">
    <citation type="journal article" date="2016" name="Appl. Microbiol. Biotechnol.">
        <title>Mutations improving production and secretion of extracellular lipase by Burkholderia glumae PG1.</title>
        <authorList>
            <person name="Knapp A."/>
            <person name="Voget S."/>
            <person name="Gao R."/>
            <person name="Zaburannyi N."/>
            <person name="Krysciak D."/>
            <person name="Breuer M."/>
            <person name="Hauer B."/>
            <person name="Streit W.R."/>
            <person name="Muller R."/>
            <person name="Daniel R."/>
            <person name="Jaeger K.E."/>
        </authorList>
    </citation>
    <scope>NUCLEOTIDE SEQUENCE [LARGE SCALE GENOMIC DNA]</scope>
    <source>
        <strain evidence="3 4">PG1</strain>
    </source>
</reference>
<evidence type="ECO:0000259" key="2">
    <source>
        <dbReference type="Pfam" id="PF17945"/>
    </source>
</evidence>
<reference evidence="4" key="1">
    <citation type="submission" date="2011-03" db="EMBL/GenBank/DDBJ databases">
        <authorList>
            <person name="Voget S."/>
            <person name="Streit W.R."/>
            <person name="Jaeger K.E."/>
            <person name="Daniel R."/>
        </authorList>
    </citation>
    <scope>NUCLEOTIDE SEQUENCE [LARGE SCALE GENOMIC DNA]</scope>
    <source>
        <strain evidence="4">PG1</strain>
    </source>
</reference>
<proteinExistence type="predicted"/>
<dbReference type="Proteomes" id="UP000031838">
    <property type="component" value="Chromosome 2"/>
</dbReference>
<protein>
    <submittedName>
        <fullName evidence="3">Hemolysin-like protein</fullName>
    </submittedName>
</protein>